<dbReference type="PROSITE" id="PS50158">
    <property type="entry name" value="ZF_CCHC"/>
    <property type="match status" value="1"/>
</dbReference>
<protein>
    <recommendedName>
        <fullName evidence="3">CCHC-type domain-containing protein</fullName>
    </recommendedName>
</protein>
<feature type="region of interest" description="Disordered" evidence="2">
    <location>
        <begin position="343"/>
        <end position="364"/>
    </location>
</feature>
<dbReference type="AlphaFoldDB" id="R0FIP0"/>
<evidence type="ECO:0000313" key="5">
    <source>
        <dbReference type="Proteomes" id="UP000029121"/>
    </source>
</evidence>
<evidence type="ECO:0000313" key="4">
    <source>
        <dbReference type="EMBL" id="EOA22262.1"/>
    </source>
</evidence>
<dbReference type="Proteomes" id="UP000029121">
    <property type="component" value="Unassembled WGS sequence"/>
</dbReference>
<organism evidence="4 5">
    <name type="scientific">Capsella rubella</name>
    <dbReference type="NCBI Taxonomy" id="81985"/>
    <lineage>
        <taxon>Eukaryota</taxon>
        <taxon>Viridiplantae</taxon>
        <taxon>Streptophyta</taxon>
        <taxon>Embryophyta</taxon>
        <taxon>Tracheophyta</taxon>
        <taxon>Spermatophyta</taxon>
        <taxon>Magnoliopsida</taxon>
        <taxon>eudicotyledons</taxon>
        <taxon>Gunneridae</taxon>
        <taxon>Pentapetalae</taxon>
        <taxon>rosids</taxon>
        <taxon>malvids</taxon>
        <taxon>Brassicales</taxon>
        <taxon>Brassicaceae</taxon>
        <taxon>Camelineae</taxon>
        <taxon>Capsella</taxon>
    </lineage>
</organism>
<sequence length="364" mass="40464">MMDIGEKSQPAGDPPDSAGVWVRKVTKSFGGGMACPKRVLAADFVKKDGAAGEPVVTIEEEVLEVMNGLWKLCMIVKVLGRTVPITVLSRKLRELWKPRGAMYVTDLPRQFFTIRFEVEDEYLAALTGGPWRAFRIYLMDDIVTTPVWVRLTNIPVNFYHETILLSIAEGLGRPLKVDIPTLNIDRARFARICVEVDLSMPLKGTMVINGERYVVSYEGLTVICSRCGIFGHMVHKCPKIEQDRVALVVTEAMPINVTKEKDEDDGFTVVRKLGRRNEAQTRRELSAAGGPQENLGRNLRDITGRKVSGDIVIANSFGTLKEDTIPSSIRKVDICMDGDKENESLVVKPVEEKSTVQEKESGGL</sequence>
<evidence type="ECO:0000259" key="3">
    <source>
        <dbReference type="PROSITE" id="PS50158"/>
    </source>
</evidence>
<evidence type="ECO:0000256" key="1">
    <source>
        <dbReference type="PROSITE-ProRule" id="PRU00047"/>
    </source>
</evidence>
<evidence type="ECO:0000256" key="2">
    <source>
        <dbReference type="SAM" id="MobiDB-lite"/>
    </source>
</evidence>
<dbReference type="InterPro" id="IPR040256">
    <property type="entry name" value="At4g02000-like"/>
</dbReference>
<dbReference type="STRING" id="81985.R0FIP0"/>
<reference evidence="5" key="1">
    <citation type="journal article" date="2013" name="Nat. Genet.">
        <title>The Capsella rubella genome and the genomic consequences of rapid mating system evolution.</title>
        <authorList>
            <person name="Slotte T."/>
            <person name="Hazzouri K.M."/>
            <person name="Agren J.A."/>
            <person name="Koenig D."/>
            <person name="Maumus F."/>
            <person name="Guo Y.L."/>
            <person name="Steige K."/>
            <person name="Platts A.E."/>
            <person name="Escobar J.S."/>
            <person name="Newman L.K."/>
            <person name="Wang W."/>
            <person name="Mandakova T."/>
            <person name="Vello E."/>
            <person name="Smith L.M."/>
            <person name="Henz S.R."/>
            <person name="Steffen J."/>
            <person name="Takuno S."/>
            <person name="Brandvain Y."/>
            <person name="Coop G."/>
            <person name="Andolfatto P."/>
            <person name="Hu T.T."/>
            <person name="Blanchette M."/>
            <person name="Clark R.M."/>
            <person name="Quesneville H."/>
            <person name="Nordborg M."/>
            <person name="Gaut B.S."/>
            <person name="Lysak M.A."/>
            <person name="Jenkins J."/>
            <person name="Grimwood J."/>
            <person name="Chapman J."/>
            <person name="Prochnik S."/>
            <person name="Shu S."/>
            <person name="Rokhsar D."/>
            <person name="Schmutz J."/>
            <person name="Weigel D."/>
            <person name="Wright S.I."/>
        </authorList>
    </citation>
    <scope>NUCLEOTIDE SEQUENCE [LARGE SCALE GENOMIC DNA]</scope>
    <source>
        <strain evidence="5">cv. Monte Gargano</strain>
    </source>
</reference>
<feature type="domain" description="CCHC-type" evidence="3">
    <location>
        <begin position="224"/>
        <end position="239"/>
    </location>
</feature>
<dbReference type="InterPro" id="IPR025558">
    <property type="entry name" value="DUF4283"/>
</dbReference>
<dbReference type="InterPro" id="IPR001878">
    <property type="entry name" value="Znf_CCHC"/>
</dbReference>
<dbReference type="PANTHER" id="PTHR31286:SF99">
    <property type="entry name" value="DUF4283 DOMAIN-CONTAINING PROTEIN"/>
    <property type="match status" value="1"/>
</dbReference>
<dbReference type="EMBL" id="KB870810">
    <property type="protein sequence ID" value="EOA22262.1"/>
    <property type="molecule type" value="Genomic_DNA"/>
</dbReference>
<gene>
    <name evidence="4" type="ORF">CARUB_v10002859mg</name>
</gene>
<dbReference type="GO" id="GO:0003676">
    <property type="term" value="F:nucleic acid binding"/>
    <property type="evidence" value="ECO:0007669"/>
    <property type="project" value="InterPro"/>
</dbReference>
<keyword evidence="1" id="KW-0863">Zinc-finger</keyword>
<proteinExistence type="predicted"/>
<dbReference type="Pfam" id="PF14111">
    <property type="entry name" value="DUF4283"/>
    <property type="match status" value="1"/>
</dbReference>
<keyword evidence="1" id="KW-0862">Zinc</keyword>
<dbReference type="PANTHER" id="PTHR31286">
    <property type="entry name" value="GLYCINE-RICH CELL WALL STRUCTURAL PROTEIN 1.8-LIKE"/>
    <property type="match status" value="1"/>
</dbReference>
<dbReference type="eggNOG" id="KOG1075">
    <property type="taxonomic scope" value="Eukaryota"/>
</dbReference>
<keyword evidence="5" id="KW-1185">Reference proteome</keyword>
<accession>R0FIP0</accession>
<keyword evidence="1" id="KW-0479">Metal-binding</keyword>
<name>R0FIP0_9BRAS</name>
<dbReference type="GO" id="GO:0008270">
    <property type="term" value="F:zinc ion binding"/>
    <property type="evidence" value="ECO:0007669"/>
    <property type="project" value="UniProtKB-KW"/>
</dbReference>